<name>A0ABR1VDW6_9PEZI</name>
<evidence type="ECO:0000313" key="3">
    <source>
        <dbReference type="Proteomes" id="UP001446871"/>
    </source>
</evidence>
<evidence type="ECO:0000256" key="1">
    <source>
        <dbReference type="SAM" id="MobiDB-lite"/>
    </source>
</evidence>
<reference evidence="2 3" key="1">
    <citation type="submission" date="2023-01" db="EMBL/GenBank/DDBJ databases">
        <title>Analysis of 21 Apiospora genomes using comparative genomics revels a genus with tremendous synthesis potential of carbohydrate active enzymes and secondary metabolites.</title>
        <authorList>
            <person name="Sorensen T."/>
        </authorList>
    </citation>
    <scope>NUCLEOTIDE SEQUENCE [LARGE SCALE GENOMIC DNA]</scope>
    <source>
        <strain evidence="2 3">CBS 83171</strain>
    </source>
</reference>
<keyword evidence="3" id="KW-1185">Reference proteome</keyword>
<sequence>MAVPSPMEEGHALKNPPRSPVSILASGDGIRDFHDDFHQKTEPFNNLCGLRMEVQLRRV</sequence>
<dbReference type="Proteomes" id="UP001446871">
    <property type="component" value="Unassembled WGS sequence"/>
</dbReference>
<evidence type="ECO:0000313" key="2">
    <source>
        <dbReference type="EMBL" id="KAK8068118.1"/>
    </source>
</evidence>
<feature type="region of interest" description="Disordered" evidence="1">
    <location>
        <begin position="1"/>
        <end position="21"/>
    </location>
</feature>
<accession>A0ABR1VDW6</accession>
<protein>
    <submittedName>
        <fullName evidence="2">Uncharacterized protein</fullName>
    </submittedName>
</protein>
<gene>
    <name evidence="2" type="ORF">PG996_007230</name>
</gene>
<comment type="caution">
    <text evidence="2">The sequence shown here is derived from an EMBL/GenBank/DDBJ whole genome shotgun (WGS) entry which is preliminary data.</text>
</comment>
<dbReference type="EMBL" id="JAQQWM010000004">
    <property type="protein sequence ID" value="KAK8068118.1"/>
    <property type="molecule type" value="Genomic_DNA"/>
</dbReference>
<organism evidence="2 3">
    <name type="scientific">Apiospora saccharicola</name>
    <dbReference type="NCBI Taxonomy" id="335842"/>
    <lineage>
        <taxon>Eukaryota</taxon>
        <taxon>Fungi</taxon>
        <taxon>Dikarya</taxon>
        <taxon>Ascomycota</taxon>
        <taxon>Pezizomycotina</taxon>
        <taxon>Sordariomycetes</taxon>
        <taxon>Xylariomycetidae</taxon>
        <taxon>Amphisphaeriales</taxon>
        <taxon>Apiosporaceae</taxon>
        <taxon>Apiospora</taxon>
    </lineage>
</organism>
<proteinExistence type="predicted"/>